<comment type="caution">
    <text evidence="12">The sequence shown here is derived from an EMBL/GenBank/DDBJ whole genome shotgun (WGS) entry which is preliminary data.</text>
</comment>
<dbReference type="PROSITE" id="PS50294">
    <property type="entry name" value="WD_REPEATS_REGION"/>
    <property type="match status" value="4"/>
</dbReference>
<evidence type="ECO:0000256" key="2">
    <source>
        <dbReference type="ARBA" id="ARBA00022574"/>
    </source>
</evidence>
<dbReference type="STRING" id="188477.A0A3S1AGN9"/>
<dbReference type="InterPro" id="IPR036322">
    <property type="entry name" value="WD40_repeat_dom_sf"/>
</dbReference>
<evidence type="ECO:0000256" key="10">
    <source>
        <dbReference type="ARBA" id="ARBA00076678"/>
    </source>
</evidence>
<comment type="subcellular location">
    <subcellularLocation>
        <location evidence="1">Nucleus</location>
    </subcellularLocation>
</comment>
<name>A0A3S1AGN9_ELYCH</name>
<dbReference type="Proteomes" id="UP000271974">
    <property type="component" value="Unassembled WGS sequence"/>
</dbReference>
<dbReference type="InterPro" id="IPR015943">
    <property type="entry name" value="WD40/YVTN_repeat-like_dom_sf"/>
</dbReference>
<dbReference type="InterPro" id="IPR032847">
    <property type="entry name" value="PRPF17"/>
</dbReference>
<evidence type="ECO:0000313" key="12">
    <source>
        <dbReference type="EMBL" id="RUS91544.1"/>
    </source>
</evidence>
<dbReference type="Gene3D" id="2.130.10.10">
    <property type="entry name" value="YVTN repeat-like/Quinoprotein amine dehydrogenase"/>
    <property type="match status" value="1"/>
</dbReference>
<keyword evidence="3" id="KW-0507">mRNA processing</keyword>
<dbReference type="CDD" id="cd00200">
    <property type="entry name" value="WD40"/>
    <property type="match status" value="1"/>
</dbReference>
<keyword evidence="5" id="KW-0677">Repeat</keyword>
<feature type="repeat" description="WD" evidence="11">
    <location>
        <begin position="279"/>
        <end position="313"/>
    </location>
</feature>
<feature type="repeat" description="WD" evidence="11">
    <location>
        <begin position="409"/>
        <end position="441"/>
    </location>
</feature>
<dbReference type="SUPFAM" id="SSF50978">
    <property type="entry name" value="WD40 repeat-like"/>
    <property type="match status" value="1"/>
</dbReference>
<reference evidence="12 13" key="1">
    <citation type="submission" date="2019-01" db="EMBL/GenBank/DDBJ databases">
        <title>A draft genome assembly of the solar-powered sea slug Elysia chlorotica.</title>
        <authorList>
            <person name="Cai H."/>
            <person name="Li Q."/>
            <person name="Fang X."/>
            <person name="Li J."/>
            <person name="Curtis N.E."/>
            <person name="Altenburger A."/>
            <person name="Shibata T."/>
            <person name="Feng M."/>
            <person name="Maeda T."/>
            <person name="Schwartz J.A."/>
            <person name="Shigenobu S."/>
            <person name="Lundholm N."/>
            <person name="Nishiyama T."/>
            <person name="Yang H."/>
            <person name="Hasebe M."/>
            <person name="Li S."/>
            <person name="Pierce S.K."/>
            <person name="Wang J."/>
        </authorList>
    </citation>
    <scope>NUCLEOTIDE SEQUENCE [LARGE SCALE GENOMIC DNA]</scope>
    <source>
        <strain evidence="12">EC2010</strain>
        <tissue evidence="12">Whole organism of an adult</tissue>
    </source>
</reference>
<feature type="repeat" description="WD" evidence="11">
    <location>
        <begin position="509"/>
        <end position="540"/>
    </location>
</feature>
<dbReference type="FunFam" id="2.130.10.10:FF:000034">
    <property type="entry name" value="Pre-mRNA-processing factor 17, putative"/>
    <property type="match status" value="1"/>
</dbReference>
<gene>
    <name evidence="12" type="ORF">EGW08_000659</name>
</gene>
<feature type="repeat" description="WD" evidence="11">
    <location>
        <begin position="541"/>
        <end position="574"/>
    </location>
</feature>
<dbReference type="Pfam" id="PF00400">
    <property type="entry name" value="WD40"/>
    <property type="match status" value="6"/>
</dbReference>
<dbReference type="PROSITE" id="PS50082">
    <property type="entry name" value="WD_REPEATS_2"/>
    <property type="match status" value="5"/>
</dbReference>
<feature type="repeat" description="WD" evidence="11">
    <location>
        <begin position="323"/>
        <end position="364"/>
    </location>
</feature>
<protein>
    <recommendedName>
        <fullName evidence="8">Pre-mRNA-processing factor 17</fullName>
    </recommendedName>
    <alternativeName>
        <fullName evidence="10">Cell division cycle 40 homolog</fullName>
    </alternativeName>
    <alternativeName>
        <fullName evidence="9">PRP17 homolog</fullName>
    </alternativeName>
</protein>
<evidence type="ECO:0000256" key="1">
    <source>
        <dbReference type="ARBA" id="ARBA00004123"/>
    </source>
</evidence>
<proteinExistence type="predicted"/>
<dbReference type="PANTHER" id="PTHR43979:SF1">
    <property type="entry name" value="PRE-MRNA-PROCESSING FACTOR 17"/>
    <property type="match status" value="1"/>
</dbReference>
<evidence type="ECO:0000256" key="8">
    <source>
        <dbReference type="ARBA" id="ARBA00068146"/>
    </source>
</evidence>
<dbReference type="GO" id="GO:0000398">
    <property type="term" value="P:mRNA splicing, via spliceosome"/>
    <property type="evidence" value="ECO:0007669"/>
    <property type="project" value="InterPro"/>
</dbReference>
<keyword evidence="6" id="KW-0508">mRNA splicing</keyword>
<evidence type="ECO:0000313" key="13">
    <source>
        <dbReference type="Proteomes" id="UP000271974"/>
    </source>
</evidence>
<dbReference type="SMART" id="SM00320">
    <property type="entry name" value="WD40"/>
    <property type="match status" value="7"/>
</dbReference>
<keyword evidence="13" id="KW-1185">Reference proteome</keyword>
<dbReference type="GO" id="GO:0003729">
    <property type="term" value="F:mRNA binding"/>
    <property type="evidence" value="ECO:0007669"/>
    <property type="project" value="TreeGrafter"/>
</dbReference>
<keyword evidence="4" id="KW-0747">Spliceosome</keyword>
<organism evidence="12 13">
    <name type="scientific">Elysia chlorotica</name>
    <name type="common">Eastern emerald elysia</name>
    <name type="synonym">Sea slug</name>
    <dbReference type="NCBI Taxonomy" id="188477"/>
    <lineage>
        <taxon>Eukaryota</taxon>
        <taxon>Metazoa</taxon>
        <taxon>Spiralia</taxon>
        <taxon>Lophotrochozoa</taxon>
        <taxon>Mollusca</taxon>
        <taxon>Gastropoda</taxon>
        <taxon>Heterobranchia</taxon>
        <taxon>Euthyneura</taxon>
        <taxon>Panpulmonata</taxon>
        <taxon>Sacoglossa</taxon>
        <taxon>Placobranchoidea</taxon>
        <taxon>Plakobranchidae</taxon>
        <taxon>Elysia</taxon>
    </lineage>
</organism>
<sequence>MAALLSLQNYTDSNDSDSDVDLEKDGFNAHLKPLDKPLLNIASSTALVAAPDVVSNEDTSGLRHIDPKTKELKYNPKHDELFAPTVGPINPFKTQQAQAVRNTLSGFAEPAHFSRFQFDNQRQTFSSYGFALDPTTDGSGATDKYIGDSDALEETEGKTVFEKNNQMEKAKKRKREKNTNASDIEGYLGPWAKYKDEETVSKPSEEEQKVLDEILAKRAKAGKQVEEKTVEEKSTLHIKDAYDYQGRSFLHPPQDVGVNLKSEEPPEKCFLPKKLIHTWSGHTKGIAAIRWFPKYAHLMMSAGMDSKIKLWQVYKERQCVRTYSGHKQAVRDVCFNNTGSEFLSCGYDRYCKLWDTETGECKARFTSRKVPYCIKFHPEEDKQHLFVAGTSDKKIVCWDIRSGEIIQEYDRHLGPVNSITFIDQNRRFVSTSDDKSLRVWEWDVPVDFKYIADPSMHSMPAVTLSPNGKWLACQSMDNKICVFNALNRMKFIRKKTFTGHMVAGYACGIDFSPEMSYISCGDADGKVYIWDWRSTKLYSKFKAHDDVCISVLWHPHETSKMATAGWDGVIKYWD</sequence>
<dbReference type="EMBL" id="RQTK01000009">
    <property type="protein sequence ID" value="RUS91544.1"/>
    <property type="molecule type" value="Genomic_DNA"/>
</dbReference>
<keyword evidence="2 11" id="KW-0853">WD repeat</keyword>
<evidence type="ECO:0000256" key="11">
    <source>
        <dbReference type="PROSITE-ProRule" id="PRU00221"/>
    </source>
</evidence>
<evidence type="ECO:0000256" key="9">
    <source>
        <dbReference type="ARBA" id="ARBA00075265"/>
    </source>
</evidence>
<dbReference type="OrthoDB" id="10257301at2759"/>
<evidence type="ECO:0000256" key="4">
    <source>
        <dbReference type="ARBA" id="ARBA00022728"/>
    </source>
</evidence>
<dbReference type="AlphaFoldDB" id="A0A3S1AGN9"/>
<evidence type="ECO:0000256" key="6">
    <source>
        <dbReference type="ARBA" id="ARBA00023187"/>
    </source>
</evidence>
<accession>A0A3S1AGN9</accession>
<dbReference type="PANTHER" id="PTHR43979">
    <property type="entry name" value="PRE-MRNA-PROCESSING FACTOR 17"/>
    <property type="match status" value="1"/>
</dbReference>
<evidence type="ECO:0000256" key="7">
    <source>
        <dbReference type="ARBA" id="ARBA00023242"/>
    </source>
</evidence>
<evidence type="ECO:0000256" key="5">
    <source>
        <dbReference type="ARBA" id="ARBA00022737"/>
    </source>
</evidence>
<dbReference type="InterPro" id="IPR001680">
    <property type="entry name" value="WD40_rpt"/>
</dbReference>
<dbReference type="GO" id="GO:0071013">
    <property type="term" value="C:catalytic step 2 spliceosome"/>
    <property type="evidence" value="ECO:0007669"/>
    <property type="project" value="InterPro"/>
</dbReference>
<keyword evidence="7" id="KW-0539">Nucleus</keyword>
<evidence type="ECO:0000256" key="3">
    <source>
        <dbReference type="ARBA" id="ARBA00022664"/>
    </source>
</evidence>